<gene>
    <name evidence="5" type="ORF">LOAG_18835</name>
</gene>
<dbReference type="RefSeq" id="XP_020304710.1">
    <property type="nucleotide sequence ID" value="XM_020451498.1"/>
</dbReference>
<keyword evidence="3" id="KW-0964">Secreted</keyword>
<dbReference type="EMBL" id="JH712637">
    <property type="protein sequence ID" value="EJD73761.1"/>
    <property type="molecule type" value="Genomic_DNA"/>
</dbReference>
<dbReference type="CTD" id="9952217"/>
<evidence type="ECO:0000313" key="5">
    <source>
        <dbReference type="EMBL" id="EJD73761.1"/>
    </source>
</evidence>
<dbReference type="InterPro" id="IPR001534">
    <property type="entry name" value="Transthyretin-like"/>
</dbReference>
<keyword evidence="4" id="KW-0732">Signal</keyword>
<dbReference type="AlphaFoldDB" id="A0A1S0UEA4"/>
<dbReference type="GO" id="GO:0009986">
    <property type="term" value="C:cell surface"/>
    <property type="evidence" value="ECO:0007669"/>
    <property type="project" value="InterPro"/>
</dbReference>
<dbReference type="InParanoid" id="A0A1S0UEA4"/>
<sequence>MFRLLLLLITGFPIVVFCAFGGLVGRLQSVGVKGTLTCNGLPASRVLIKLYDDDRGLDMDDFMGETRTDSKGNFELSGYIHEMSPIDPKINIYHDCNDGIKPCQRKISIMIPDGYITEGKNTEKMVQCGHNGTGWEICWRNSRLYTLRKY</sequence>
<evidence type="ECO:0000256" key="2">
    <source>
        <dbReference type="ARBA" id="ARBA00010112"/>
    </source>
</evidence>
<comment type="similarity">
    <text evidence="2">Belongs to the nematode transthyretin-like family.</text>
</comment>
<evidence type="ECO:0000256" key="3">
    <source>
        <dbReference type="ARBA" id="ARBA00022525"/>
    </source>
</evidence>
<dbReference type="OMA" id="IHEMSPI"/>
<proteinExistence type="inferred from homology"/>
<dbReference type="Pfam" id="PF01060">
    <property type="entry name" value="TTR-52"/>
    <property type="match status" value="1"/>
</dbReference>
<dbReference type="Gene3D" id="2.60.40.3330">
    <property type="match status" value="1"/>
</dbReference>
<dbReference type="PANTHER" id="PTHR21700">
    <property type="entry name" value="TRANSTHYRETIN-LIKE FAMILY PROTEIN-RELATED"/>
    <property type="match status" value="1"/>
</dbReference>
<dbReference type="PANTHER" id="PTHR21700:SF3">
    <property type="entry name" value="TRANSTHYRETIN-LIKE PROTEIN 5"/>
    <property type="match status" value="1"/>
</dbReference>
<protein>
    <recommendedName>
        <fullName evidence="6">Transthyretin-like family protein</fullName>
    </recommendedName>
</protein>
<evidence type="ECO:0000256" key="1">
    <source>
        <dbReference type="ARBA" id="ARBA00004613"/>
    </source>
</evidence>
<name>A0A1S0UEA4_LOALO</name>
<evidence type="ECO:0000256" key="4">
    <source>
        <dbReference type="ARBA" id="ARBA00022729"/>
    </source>
</evidence>
<evidence type="ECO:0008006" key="6">
    <source>
        <dbReference type="Google" id="ProtNLM"/>
    </source>
</evidence>
<dbReference type="GeneID" id="9952217"/>
<dbReference type="KEGG" id="loa:LOAG_18835"/>
<dbReference type="GO" id="GO:0005576">
    <property type="term" value="C:extracellular region"/>
    <property type="evidence" value="ECO:0007669"/>
    <property type="project" value="UniProtKB-SubCell"/>
</dbReference>
<reference evidence="5" key="1">
    <citation type="submission" date="2012-04" db="EMBL/GenBank/DDBJ databases">
        <title>The Genome Sequence of Loa loa.</title>
        <authorList>
            <consortium name="The Broad Institute Genome Sequencing Platform"/>
            <consortium name="Broad Institute Genome Sequencing Center for Infectious Disease"/>
            <person name="Nutman T.B."/>
            <person name="Fink D.L."/>
            <person name="Russ C."/>
            <person name="Young S."/>
            <person name="Zeng Q."/>
            <person name="Gargeya S."/>
            <person name="Alvarado L."/>
            <person name="Berlin A."/>
            <person name="Chapman S.B."/>
            <person name="Chen Z."/>
            <person name="Freedman E."/>
            <person name="Gellesch M."/>
            <person name="Goldberg J."/>
            <person name="Griggs A."/>
            <person name="Gujja S."/>
            <person name="Heilman E.R."/>
            <person name="Heiman D."/>
            <person name="Howarth C."/>
            <person name="Mehta T."/>
            <person name="Neiman D."/>
            <person name="Pearson M."/>
            <person name="Roberts A."/>
            <person name="Saif S."/>
            <person name="Shea T."/>
            <person name="Shenoy N."/>
            <person name="Sisk P."/>
            <person name="Stolte C."/>
            <person name="Sykes S."/>
            <person name="White J."/>
            <person name="Yandava C."/>
            <person name="Haas B."/>
            <person name="Henn M.R."/>
            <person name="Nusbaum C."/>
            <person name="Birren B."/>
        </authorList>
    </citation>
    <scope>NUCLEOTIDE SEQUENCE [LARGE SCALE GENOMIC DNA]</scope>
</reference>
<dbReference type="InterPro" id="IPR038479">
    <property type="entry name" value="Transthyretin-like_sf"/>
</dbReference>
<accession>A0A1S0UEA4</accession>
<dbReference type="OrthoDB" id="5849824at2759"/>
<comment type="subcellular location">
    <subcellularLocation>
        <location evidence="1">Secreted</location>
    </subcellularLocation>
</comment>
<organism evidence="5">
    <name type="scientific">Loa loa</name>
    <name type="common">Eye worm</name>
    <name type="synonym">Filaria loa</name>
    <dbReference type="NCBI Taxonomy" id="7209"/>
    <lineage>
        <taxon>Eukaryota</taxon>
        <taxon>Metazoa</taxon>
        <taxon>Ecdysozoa</taxon>
        <taxon>Nematoda</taxon>
        <taxon>Chromadorea</taxon>
        <taxon>Rhabditida</taxon>
        <taxon>Spirurina</taxon>
        <taxon>Spiruromorpha</taxon>
        <taxon>Filarioidea</taxon>
        <taxon>Onchocercidae</taxon>
        <taxon>Loa</taxon>
    </lineage>
</organism>